<dbReference type="Pfam" id="PF13280">
    <property type="entry name" value="WYL"/>
    <property type="match status" value="1"/>
</dbReference>
<reference evidence="2 3" key="1">
    <citation type="submission" date="2017-09" db="EMBL/GenBank/DDBJ databases">
        <title>The diverse metabolic capabilities of V. boronicumulans make it an excellent choice for continued studies on novel biodegradation.</title>
        <authorList>
            <person name="Sun S."/>
        </authorList>
    </citation>
    <scope>NUCLEOTIDE SEQUENCE [LARGE SCALE GENOMIC DNA]</scope>
    <source>
        <strain evidence="2 3">J1</strain>
    </source>
</reference>
<feature type="compositionally biased region" description="Polar residues" evidence="1">
    <location>
        <begin position="238"/>
        <end position="249"/>
    </location>
</feature>
<gene>
    <name evidence="2" type="ORF">CKY39_12655</name>
</gene>
<dbReference type="PROSITE" id="PS52050">
    <property type="entry name" value="WYL"/>
    <property type="match status" value="1"/>
</dbReference>
<dbReference type="InterPro" id="IPR026881">
    <property type="entry name" value="WYL_dom"/>
</dbReference>
<dbReference type="AlphaFoldDB" id="A0A1E7U4L3"/>
<feature type="region of interest" description="Disordered" evidence="1">
    <location>
        <begin position="228"/>
        <end position="249"/>
    </location>
</feature>
<evidence type="ECO:0000256" key="1">
    <source>
        <dbReference type="SAM" id="MobiDB-lite"/>
    </source>
</evidence>
<proteinExistence type="predicted"/>
<organism evidence="2 3">
    <name type="scientific">Variovorax boronicumulans</name>
    <dbReference type="NCBI Taxonomy" id="436515"/>
    <lineage>
        <taxon>Bacteria</taxon>
        <taxon>Pseudomonadati</taxon>
        <taxon>Pseudomonadota</taxon>
        <taxon>Betaproteobacteria</taxon>
        <taxon>Burkholderiales</taxon>
        <taxon>Comamonadaceae</taxon>
        <taxon>Variovorax</taxon>
    </lineage>
</organism>
<dbReference type="KEGG" id="vbo:CKY39_12655"/>
<dbReference type="PANTHER" id="PTHR34580:SF3">
    <property type="entry name" value="PROTEIN PAFB"/>
    <property type="match status" value="1"/>
</dbReference>
<dbReference type="InterPro" id="IPR013196">
    <property type="entry name" value="HTH_11"/>
</dbReference>
<dbReference type="Gene3D" id="1.10.10.10">
    <property type="entry name" value="Winged helix-like DNA-binding domain superfamily/Winged helix DNA-binding domain"/>
    <property type="match status" value="1"/>
</dbReference>
<dbReference type="STRING" id="436515.GCA_001752345_01742"/>
<accession>A0A1E7U4L3</accession>
<protein>
    <submittedName>
        <fullName evidence="2">YafY family transcriptional regulator</fullName>
    </submittedName>
</protein>
<dbReference type="InterPro" id="IPR036388">
    <property type="entry name" value="WH-like_DNA-bd_sf"/>
</dbReference>
<name>A0A1E7U4L3_9BURK</name>
<dbReference type="InterPro" id="IPR036390">
    <property type="entry name" value="WH_DNA-bd_sf"/>
</dbReference>
<dbReference type="SUPFAM" id="SSF46785">
    <property type="entry name" value="Winged helix' DNA-binding domain"/>
    <property type="match status" value="1"/>
</dbReference>
<dbReference type="PROSITE" id="PS51000">
    <property type="entry name" value="HTH_DEOR_2"/>
    <property type="match status" value="1"/>
</dbReference>
<dbReference type="OrthoDB" id="9807255at2"/>
<evidence type="ECO:0000313" key="3">
    <source>
        <dbReference type="Proteomes" id="UP000217154"/>
    </source>
</evidence>
<dbReference type="InterPro" id="IPR001034">
    <property type="entry name" value="DeoR_HTH"/>
</dbReference>
<evidence type="ECO:0000313" key="2">
    <source>
        <dbReference type="EMBL" id="ATA53976.1"/>
    </source>
</evidence>
<dbReference type="Pfam" id="PF08279">
    <property type="entry name" value="HTH_11"/>
    <property type="match status" value="1"/>
</dbReference>
<dbReference type="GeneID" id="82269307"/>
<dbReference type="GO" id="GO:0003700">
    <property type="term" value="F:DNA-binding transcription factor activity"/>
    <property type="evidence" value="ECO:0007669"/>
    <property type="project" value="InterPro"/>
</dbReference>
<dbReference type="PANTHER" id="PTHR34580">
    <property type="match status" value="1"/>
</dbReference>
<sequence>MRRADRLFQLVQLIRGRRLTTAAFLAQRLEVSERTVYRDVADLQHQGVPIEGEAGVGYRLGAGFELPPLMFTQDEASALVAAARMTQSWVDPAMARNIETGLGKILSVLPPAARVSAEALALYAPALGLDDALRTRLQTLREAVQAHQKLRLHYRDVSGDASERTVRPLGCFYWGKVWTLSTWCELRNDFRGFRVDRMEAVEVLTTRFQDEPGKTLADLLRQVKAEAQRHKVWEQKPPASTSEPGSDAG</sequence>
<dbReference type="InterPro" id="IPR051534">
    <property type="entry name" value="CBASS_pafABC_assoc_protein"/>
</dbReference>
<dbReference type="Proteomes" id="UP000217154">
    <property type="component" value="Chromosome"/>
</dbReference>
<dbReference type="EMBL" id="CP023284">
    <property type="protein sequence ID" value="ATA53976.1"/>
    <property type="molecule type" value="Genomic_DNA"/>
</dbReference>
<dbReference type="RefSeq" id="WP_070059603.1">
    <property type="nucleotide sequence ID" value="NZ_BKDH01000001.1"/>
</dbReference>